<keyword evidence="1" id="KW-0813">Transport</keyword>
<proteinExistence type="predicted"/>
<dbReference type="GO" id="GO:0034220">
    <property type="term" value="P:monoatomic ion transmembrane transport"/>
    <property type="evidence" value="ECO:0007669"/>
    <property type="project" value="UniProtKB-KW"/>
</dbReference>
<dbReference type="PROSITE" id="PS50096">
    <property type="entry name" value="IQ"/>
    <property type="match status" value="1"/>
</dbReference>
<protein>
    <submittedName>
        <fullName evidence="2">Uncharacterized protein</fullName>
    </submittedName>
</protein>
<dbReference type="PANTHER" id="PTHR45651">
    <property type="entry name" value="CYCLIC NUCLEOTIDE-GATED ION CHANNEL 15-RELATED-RELATED"/>
    <property type="match status" value="1"/>
</dbReference>
<dbReference type="GO" id="GO:0016020">
    <property type="term" value="C:membrane"/>
    <property type="evidence" value="ECO:0007669"/>
    <property type="project" value="UniProtKB-SubCell"/>
</dbReference>
<dbReference type="Proteomes" id="UP001415857">
    <property type="component" value="Unassembled WGS sequence"/>
</dbReference>
<name>A0AAP0RMW9_LIQFO</name>
<dbReference type="PANTHER" id="PTHR45651:SF5">
    <property type="entry name" value="CYCLIC NUCLEOTIDE-GATED ION CHANNEL 1"/>
    <property type="match status" value="1"/>
</dbReference>
<keyword evidence="3" id="KW-1185">Reference proteome</keyword>
<evidence type="ECO:0000313" key="2">
    <source>
        <dbReference type="EMBL" id="KAK9280695.1"/>
    </source>
</evidence>
<keyword evidence="1" id="KW-0407">Ion channel</keyword>
<dbReference type="InterPro" id="IPR014710">
    <property type="entry name" value="RmlC-like_jellyroll"/>
</dbReference>
<comment type="caution">
    <text evidence="2">The sequence shown here is derived from an EMBL/GenBank/DDBJ whole genome shotgun (WGS) entry which is preliminary data.</text>
</comment>
<gene>
    <name evidence="2" type="ORF">L1049_014393</name>
</gene>
<sequence>MVEKLASSTPVYIKANDFCGEELSTWALDPNSSSNLPTSTRTVGALTEVEAFALMADDLKFVGSRFRRLHSEMLQHTFGFYSQQWRAWAARFIQAAWRQYHKRKLRKFLREEEDRLQDALAKEAGTSSSLGVTIYASRFATNALRTLPRSGAKNAILPQRLQPMLPQKPAEPDFTHC</sequence>
<dbReference type="AlphaFoldDB" id="A0AAP0RMW9"/>
<reference evidence="2 3" key="1">
    <citation type="journal article" date="2024" name="Plant J.">
        <title>Genome sequences and population genomics reveal climatic adaptation and genomic divergence between two closely related sweetgum species.</title>
        <authorList>
            <person name="Xu W.Q."/>
            <person name="Ren C.Q."/>
            <person name="Zhang X.Y."/>
            <person name="Comes H.P."/>
            <person name="Liu X.H."/>
            <person name="Li Y.G."/>
            <person name="Kettle C.J."/>
            <person name="Jalonen R."/>
            <person name="Gaisberger H."/>
            <person name="Ma Y.Z."/>
            <person name="Qiu Y.X."/>
        </authorList>
    </citation>
    <scope>NUCLEOTIDE SEQUENCE [LARGE SCALE GENOMIC DNA]</scope>
    <source>
        <strain evidence="2">Hangzhou</strain>
    </source>
</reference>
<evidence type="ECO:0000313" key="3">
    <source>
        <dbReference type="Proteomes" id="UP001415857"/>
    </source>
</evidence>
<organism evidence="2 3">
    <name type="scientific">Liquidambar formosana</name>
    <name type="common">Formosan gum</name>
    <dbReference type="NCBI Taxonomy" id="63359"/>
    <lineage>
        <taxon>Eukaryota</taxon>
        <taxon>Viridiplantae</taxon>
        <taxon>Streptophyta</taxon>
        <taxon>Embryophyta</taxon>
        <taxon>Tracheophyta</taxon>
        <taxon>Spermatophyta</taxon>
        <taxon>Magnoliopsida</taxon>
        <taxon>eudicotyledons</taxon>
        <taxon>Gunneridae</taxon>
        <taxon>Pentapetalae</taxon>
        <taxon>Saxifragales</taxon>
        <taxon>Altingiaceae</taxon>
        <taxon>Liquidambar</taxon>
    </lineage>
</organism>
<keyword evidence="1" id="KW-0406">Ion transport</keyword>
<dbReference type="Gene3D" id="2.60.120.10">
    <property type="entry name" value="Jelly Rolls"/>
    <property type="match status" value="1"/>
</dbReference>
<dbReference type="EMBL" id="JBBPBK010000008">
    <property type="protein sequence ID" value="KAK9280695.1"/>
    <property type="molecule type" value="Genomic_DNA"/>
</dbReference>
<accession>A0AAP0RMW9</accession>
<evidence type="ECO:0000256" key="1">
    <source>
        <dbReference type="ARBA" id="ARBA00023303"/>
    </source>
</evidence>